<feature type="domain" description="SAICAR synthetase/ADE2 N-terminal" evidence="8">
    <location>
        <begin position="4"/>
        <end position="232"/>
    </location>
</feature>
<accession>K0IBK0</accession>
<dbReference type="GeneID" id="13795586"/>
<dbReference type="PATRIC" id="fig|1237085.11.peg.1697"/>
<evidence type="ECO:0000256" key="6">
    <source>
        <dbReference type="ARBA" id="ARBA00022840"/>
    </source>
</evidence>
<dbReference type="EC" id="6.3.2.6" evidence="7"/>
<dbReference type="SUPFAM" id="SSF56104">
    <property type="entry name" value="SAICAR synthase-like"/>
    <property type="match status" value="1"/>
</dbReference>
<name>K0IBK0_NITGG</name>
<keyword evidence="10" id="KW-1185">Reference proteome</keyword>
<dbReference type="GO" id="GO:0006189">
    <property type="term" value="P:'de novo' IMP biosynthetic process"/>
    <property type="evidence" value="ECO:0007669"/>
    <property type="project" value="UniProtKB-UniRule"/>
</dbReference>
<dbReference type="KEGG" id="nga:Ngar_c17230"/>
<comment type="pathway">
    <text evidence="1 7">Purine metabolism; IMP biosynthesis via de novo pathway; 5-amino-1-(5-phospho-D-ribosyl)imidazole-4-carboxamide from 5-amino-1-(5-phospho-D-ribosyl)imidazole-4-carboxylate: step 1/2.</text>
</comment>
<evidence type="ECO:0000256" key="3">
    <source>
        <dbReference type="ARBA" id="ARBA00022598"/>
    </source>
</evidence>
<dbReference type="Gene3D" id="3.30.200.20">
    <property type="entry name" value="Phosphorylase Kinase, domain 1"/>
    <property type="match status" value="1"/>
</dbReference>
<evidence type="ECO:0000256" key="1">
    <source>
        <dbReference type="ARBA" id="ARBA00004672"/>
    </source>
</evidence>
<evidence type="ECO:0000259" key="8">
    <source>
        <dbReference type="Pfam" id="PF01259"/>
    </source>
</evidence>
<dbReference type="Proteomes" id="UP000008037">
    <property type="component" value="Chromosome"/>
</dbReference>
<dbReference type="Pfam" id="PF01259">
    <property type="entry name" value="SAICAR_synt"/>
    <property type="match status" value="1"/>
</dbReference>
<dbReference type="InterPro" id="IPR028923">
    <property type="entry name" value="SAICAR_synt/ADE2_N"/>
</dbReference>
<dbReference type="GO" id="GO:0005524">
    <property type="term" value="F:ATP binding"/>
    <property type="evidence" value="ECO:0007669"/>
    <property type="project" value="UniProtKB-KW"/>
</dbReference>
<evidence type="ECO:0000256" key="4">
    <source>
        <dbReference type="ARBA" id="ARBA00022741"/>
    </source>
</evidence>
<dbReference type="PROSITE" id="PS01057">
    <property type="entry name" value="SAICAR_SYNTHETASE_1"/>
    <property type="match status" value="1"/>
</dbReference>
<reference evidence="9 10" key="1">
    <citation type="journal article" date="2012" name="Environ. Microbiol.">
        <title>The genome of the ammonia-oxidizing Candidatus Nitrososphaera gargensis: insights into metabolic versatility and environmental adaptations.</title>
        <authorList>
            <person name="Spang A."/>
            <person name="Poehlein A."/>
            <person name="Offre P."/>
            <person name="Zumbragel S."/>
            <person name="Haider S."/>
            <person name="Rychlik N."/>
            <person name="Nowka B."/>
            <person name="Schmeisser C."/>
            <person name="Lebedeva E.V."/>
            <person name="Rattei T."/>
            <person name="Bohm C."/>
            <person name="Schmid M."/>
            <person name="Galushko A."/>
            <person name="Hatzenpichler R."/>
            <person name="Weinmaier T."/>
            <person name="Daniel R."/>
            <person name="Schleper C."/>
            <person name="Spieck E."/>
            <person name="Streit W."/>
            <person name="Wagner M."/>
        </authorList>
    </citation>
    <scope>NUCLEOTIDE SEQUENCE [LARGE SCALE GENOMIC DNA]</scope>
    <source>
        <strain evidence="10">Ga9.2</strain>
    </source>
</reference>
<dbReference type="CDD" id="cd01414">
    <property type="entry name" value="SAICAR_synt_Sc"/>
    <property type="match status" value="1"/>
</dbReference>
<dbReference type="PANTHER" id="PTHR43700">
    <property type="entry name" value="PHOSPHORIBOSYLAMINOIMIDAZOLE-SUCCINOCARBOXAMIDE SYNTHASE"/>
    <property type="match status" value="1"/>
</dbReference>
<evidence type="ECO:0000256" key="5">
    <source>
        <dbReference type="ARBA" id="ARBA00022755"/>
    </source>
</evidence>
<dbReference type="STRING" id="1237085.Ngar_c17230"/>
<keyword evidence="4 7" id="KW-0547">Nucleotide-binding</keyword>
<dbReference type="HAMAP" id="MF_00137">
    <property type="entry name" value="SAICAR_synth"/>
    <property type="match status" value="1"/>
</dbReference>
<protein>
    <recommendedName>
        <fullName evidence="7">Phosphoribosylaminoimidazole-succinocarboxamide synthase</fullName>
        <ecNumber evidence="7">6.3.2.6</ecNumber>
    </recommendedName>
    <alternativeName>
        <fullName evidence="7">SAICAR synthetase</fullName>
    </alternativeName>
</protein>
<dbReference type="RefSeq" id="WP_015019193.1">
    <property type="nucleotide sequence ID" value="NC_018719.1"/>
</dbReference>
<comment type="similarity">
    <text evidence="2 7">Belongs to the SAICAR synthetase family.</text>
</comment>
<keyword evidence="6 7" id="KW-0067">ATP-binding</keyword>
<dbReference type="InterPro" id="IPR001636">
    <property type="entry name" value="SAICAR_synth"/>
</dbReference>
<dbReference type="InParanoid" id="K0IBK0"/>
<dbReference type="NCBIfam" id="TIGR00081">
    <property type="entry name" value="purC"/>
    <property type="match status" value="1"/>
</dbReference>
<dbReference type="PANTHER" id="PTHR43700:SF1">
    <property type="entry name" value="PHOSPHORIBOSYLAMINOIMIDAZOLE-SUCCINOCARBOXAMIDE SYNTHASE"/>
    <property type="match status" value="1"/>
</dbReference>
<gene>
    <name evidence="7 9" type="primary">purC</name>
    <name evidence="9" type="ordered locus">Ngar_c17230</name>
</gene>
<proteinExistence type="inferred from homology"/>
<dbReference type="OrthoDB" id="10775at2157"/>
<sequence length="277" mass="31977">MRLLRKGKVKDIYELDNGNILFHFSDRVSAFDVNMATPIPRKGEVLCRFGQFWFDTLQTPHHMVRIVEKDKMEVKKLKMVPVECVVRGYFYGSFVDRYKGHLGKGLPLDFKPILAGKLPRPIFDPTTKSEEHDTPITRQQAIFSGILSEKDFDYLEKTSISLYEKMSKIVERAGFIIADVKFEFGRNEQGDIVLGDSLGPDEYRLWLKTDHQPGKVQESYDKQLLRDWLAKIGFKDKVDSLAKEGKKPESPEVAPEVANELSRRYILAYERISGRKL</sequence>
<evidence type="ECO:0000256" key="7">
    <source>
        <dbReference type="HAMAP-Rule" id="MF_00137"/>
    </source>
</evidence>
<dbReference type="FunCoup" id="K0IBK0">
    <property type="interactions" value="219"/>
</dbReference>
<dbReference type="Gene3D" id="3.30.470.20">
    <property type="entry name" value="ATP-grasp fold, B domain"/>
    <property type="match status" value="1"/>
</dbReference>
<comment type="catalytic activity">
    <reaction evidence="7">
        <text>5-amino-1-(5-phospho-D-ribosyl)imidazole-4-carboxylate + L-aspartate + ATP = (2S)-2-[5-amino-1-(5-phospho-beta-D-ribosyl)imidazole-4-carboxamido]succinate + ADP + phosphate + 2 H(+)</text>
        <dbReference type="Rhea" id="RHEA:22628"/>
        <dbReference type="ChEBI" id="CHEBI:15378"/>
        <dbReference type="ChEBI" id="CHEBI:29991"/>
        <dbReference type="ChEBI" id="CHEBI:30616"/>
        <dbReference type="ChEBI" id="CHEBI:43474"/>
        <dbReference type="ChEBI" id="CHEBI:58443"/>
        <dbReference type="ChEBI" id="CHEBI:77657"/>
        <dbReference type="ChEBI" id="CHEBI:456216"/>
        <dbReference type="EC" id="6.3.2.6"/>
    </reaction>
</comment>
<dbReference type="InterPro" id="IPR018236">
    <property type="entry name" value="SAICAR_synthetase_CS"/>
</dbReference>
<dbReference type="HOGENOM" id="CLU_045637_0_1_2"/>
<keyword evidence="3 7" id="KW-0436">Ligase</keyword>
<keyword evidence="5 7" id="KW-0658">Purine biosynthesis</keyword>
<dbReference type="AlphaFoldDB" id="K0IBK0"/>
<dbReference type="GO" id="GO:0005737">
    <property type="term" value="C:cytoplasm"/>
    <property type="evidence" value="ECO:0007669"/>
    <property type="project" value="TreeGrafter"/>
</dbReference>
<dbReference type="PROSITE" id="PS01058">
    <property type="entry name" value="SAICAR_SYNTHETASE_2"/>
    <property type="match status" value="1"/>
</dbReference>
<dbReference type="GO" id="GO:0004639">
    <property type="term" value="F:phosphoribosylaminoimidazolesuccinocarboxamide synthase activity"/>
    <property type="evidence" value="ECO:0007669"/>
    <property type="project" value="UniProtKB-UniRule"/>
</dbReference>
<evidence type="ECO:0000313" key="9">
    <source>
        <dbReference type="EMBL" id="AFU58656.1"/>
    </source>
</evidence>
<evidence type="ECO:0000256" key="2">
    <source>
        <dbReference type="ARBA" id="ARBA00010190"/>
    </source>
</evidence>
<dbReference type="EMBL" id="CP002408">
    <property type="protein sequence ID" value="AFU58656.1"/>
    <property type="molecule type" value="Genomic_DNA"/>
</dbReference>
<organism evidence="9 10">
    <name type="scientific">Nitrososphaera gargensis (strain Ga9.2)</name>
    <dbReference type="NCBI Taxonomy" id="1237085"/>
    <lineage>
        <taxon>Archaea</taxon>
        <taxon>Nitrososphaerota</taxon>
        <taxon>Nitrososphaeria</taxon>
        <taxon>Nitrososphaerales</taxon>
        <taxon>Nitrososphaeraceae</taxon>
        <taxon>Nitrososphaera</taxon>
    </lineage>
</organism>
<evidence type="ECO:0000313" key="10">
    <source>
        <dbReference type="Proteomes" id="UP000008037"/>
    </source>
</evidence>
<dbReference type="UniPathway" id="UPA00074">
    <property type="reaction ID" value="UER00131"/>
</dbReference>